<dbReference type="EMBL" id="JAWJWF010000002">
    <property type="protein sequence ID" value="KAK6638324.1"/>
    <property type="molecule type" value="Genomic_DNA"/>
</dbReference>
<keyword evidence="2" id="KW-1185">Reference proteome</keyword>
<dbReference type="Proteomes" id="UP001359485">
    <property type="component" value="Unassembled WGS sequence"/>
</dbReference>
<comment type="caution">
    <text evidence="1">The sequence shown here is derived from an EMBL/GenBank/DDBJ whole genome shotgun (WGS) entry which is preliminary data.</text>
</comment>
<organism evidence="1 2">
    <name type="scientific">Polyplax serrata</name>
    <name type="common">Common mouse louse</name>
    <dbReference type="NCBI Taxonomy" id="468196"/>
    <lineage>
        <taxon>Eukaryota</taxon>
        <taxon>Metazoa</taxon>
        <taxon>Ecdysozoa</taxon>
        <taxon>Arthropoda</taxon>
        <taxon>Hexapoda</taxon>
        <taxon>Insecta</taxon>
        <taxon>Pterygota</taxon>
        <taxon>Neoptera</taxon>
        <taxon>Paraneoptera</taxon>
        <taxon>Psocodea</taxon>
        <taxon>Troctomorpha</taxon>
        <taxon>Phthiraptera</taxon>
        <taxon>Anoplura</taxon>
        <taxon>Polyplacidae</taxon>
        <taxon>Polyplax</taxon>
    </lineage>
</organism>
<evidence type="ECO:0000313" key="2">
    <source>
        <dbReference type="Proteomes" id="UP001359485"/>
    </source>
</evidence>
<sequence length="135" mass="15363">MKIYREIPEESWVTEEEQIHRKKDRTFEEVLCRVSPHRMQIARRNRRTLFLTLPPNSNTKNRVPSRSACLGDGRNGGQVIKKTFSELTVVCDLICDLLLLLLPFDESDKGVVVLPMTVVNVVAGEVVSVEGEVDR</sequence>
<accession>A0ABR1BD89</accession>
<gene>
    <name evidence="1" type="ORF">RUM44_008753</name>
</gene>
<proteinExistence type="predicted"/>
<evidence type="ECO:0000313" key="1">
    <source>
        <dbReference type="EMBL" id="KAK6638324.1"/>
    </source>
</evidence>
<protein>
    <submittedName>
        <fullName evidence="1">Uncharacterized protein</fullName>
    </submittedName>
</protein>
<name>A0ABR1BD89_POLSC</name>
<reference evidence="1 2" key="1">
    <citation type="submission" date="2023-09" db="EMBL/GenBank/DDBJ databases">
        <title>Genomes of two closely related lineages of the louse Polyplax serrata with different host specificities.</title>
        <authorList>
            <person name="Martinu J."/>
            <person name="Tarabai H."/>
            <person name="Stefka J."/>
            <person name="Hypsa V."/>
        </authorList>
    </citation>
    <scope>NUCLEOTIDE SEQUENCE [LARGE SCALE GENOMIC DNA]</scope>
    <source>
        <strain evidence="1">98ZLc_SE</strain>
    </source>
</reference>